<organism evidence="2 3">
    <name type="scientific">Stenotrophomonas maltophilia</name>
    <name type="common">Pseudomonas maltophilia</name>
    <name type="synonym">Xanthomonas maltophilia</name>
    <dbReference type="NCBI Taxonomy" id="40324"/>
    <lineage>
        <taxon>Bacteria</taxon>
        <taxon>Pseudomonadati</taxon>
        <taxon>Pseudomonadota</taxon>
        <taxon>Gammaproteobacteria</taxon>
        <taxon>Lysobacterales</taxon>
        <taxon>Lysobacteraceae</taxon>
        <taxon>Stenotrophomonas</taxon>
        <taxon>Stenotrophomonas maltophilia group</taxon>
    </lineage>
</organism>
<keyword evidence="1" id="KW-1133">Transmembrane helix</keyword>
<dbReference type="EMBL" id="SRYW01000004">
    <property type="protein sequence ID" value="TGY35264.1"/>
    <property type="molecule type" value="Genomic_DNA"/>
</dbReference>
<dbReference type="RefSeq" id="WP_136003937.1">
    <property type="nucleotide sequence ID" value="NZ_SRYW01000004.1"/>
</dbReference>
<reference evidence="2 3" key="1">
    <citation type="submission" date="2019-04" db="EMBL/GenBank/DDBJ databases">
        <title>Microbes associate with the intestines of laboratory mice.</title>
        <authorList>
            <person name="Navarre W."/>
            <person name="Wong E."/>
            <person name="Huang K."/>
            <person name="Tropini C."/>
            <person name="Ng K."/>
            <person name="Yu B."/>
        </authorList>
    </citation>
    <scope>NUCLEOTIDE SEQUENCE [LARGE SCALE GENOMIC DNA]</scope>
    <source>
        <strain evidence="2 3">NM62_B4-13</strain>
    </source>
</reference>
<dbReference type="Proteomes" id="UP000306631">
    <property type="component" value="Unassembled WGS sequence"/>
</dbReference>
<accession>A0A4S2D4K6</accession>
<gene>
    <name evidence="2" type="ORF">E5352_05970</name>
</gene>
<evidence type="ECO:0000313" key="3">
    <source>
        <dbReference type="Proteomes" id="UP000306631"/>
    </source>
</evidence>
<dbReference type="AlphaFoldDB" id="A0A4S2D4K6"/>
<evidence type="ECO:0000313" key="2">
    <source>
        <dbReference type="EMBL" id="TGY35264.1"/>
    </source>
</evidence>
<feature type="transmembrane region" description="Helical" evidence="1">
    <location>
        <begin position="12"/>
        <end position="31"/>
    </location>
</feature>
<comment type="caution">
    <text evidence="2">The sequence shown here is derived from an EMBL/GenBank/DDBJ whole genome shotgun (WGS) entry which is preliminary data.</text>
</comment>
<evidence type="ECO:0000256" key="1">
    <source>
        <dbReference type="SAM" id="Phobius"/>
    </source>
</evidence>
<keyword evidence="1" id="KW-0472">Membrane</keyword>
<protein>
    <recommendedName>
        <fullName evidence="4">Transmembrane protein</fullName>
    </recommendedName>
</protein>
<sequence length="71" mass="7514">MTFATRNIGAARIGIALIVLVLYGVAVAILVNIEIPQANKDVLMLLLGNLGPLLGNIGSHYFNSQNKRAAP</sequence>
<feature type="transmembrane region" description="Helical" evidence="1">
    <location>
        <begin position="43"/>
        <end position="62"/>
    </location>
</feature>
<name>A0A4S2D4K6_STEMA</name>
<evidence type="ECO:0008006" key="4">
    <source>
        <dbReference type="Google" id="ProtNLM"/>
    </source>
</evidence>
<dbReference type="OrthoDB" id="6047127at2"/>
<proteinExistence type="predicted"/>
<keyword evidence="1" id="KW-0812">Transmembrane</keyword>